<dbReference type="VEuPathDB" id="FungiDB:AMAG_19088"/>
<dbReference type="EMBL" id="GG745343">
    <property type="protein sequence ID" value="KNE63898.1"/>
    <property type="molecule type" value="Genomic_DNA"/>
</dbReference>
<accession>A0A0L0SN20</accession>
<dbReference type="OrthoDB" id="10649997at2759"/>
<keyword evidence="3" id="KW-1185">Reference proteome</keyword>
<dbReference type="AlphaFoldDB" id="A0A0L0SN20"/>
<keyword evidence="1" id="KW-1133">Transmembrane helix</keyword>
<evidence type="ECO:0000313" key="2">
    <source>
        <dbReference type="EMBL" id="KNE63898.1"/>
    </source>
</evidence>
<name>A0A0L0SN20_ALLM3</name>
<protein>
    <submittedName>
        <fullName evidence="2">Uncharacterized protein</fullName>
    </submittedName>
</protein>
<gene>
    <name evidence="2" type="ORF">AMAG_19088</name>
</gene>
<keyword evidence="1" id="KW-0812">Transmembrane</keyword>
<evidence type="ECO:0000256" key="1">
    <source>
        <dbReference type="SAM" id="Phobius"/>
    </source>
</evidence>
<keyword evidence="1" id="KW-0472">Membrane</keyword>
<organism evidence="2 3">
    <name type="scientific">Allomyces macrogynus (strain ATCC 38327)</name>
    <name type="common">Allomyces javanicus var. macrogynus</name>
    <dbReference type="NCBI Taxonomy" id="578462"/>
    <lineage>
        <taxon>Eukaryota</taxon>
        <taxon>Fungi</taxon>
        <taxon>Fungi incertae sedis</taxon>
        <taxon>Blastocladiomycota</taxon>
        <taxon>Blastocladiomycetes</taxon>
        <taxon>Blastocladiales</taxon>
        <taxon>Blastocladiaceae</taxon>
        <taxon>Allomyces</taxon>
    </lineage>
</organism>
<evidence type="ECO:0000313" key="3">
    <source>
        <dbReference type="Proteomes" id="UP000054350"/>
    </source>
</evidence>
<feature type="transmembrane region" description="Helical" evidence="1">
    <location>
        <begin position="50"/>
        <end position="69"/>
    </location>
</feature>
<proteinExistence type="predicted"/>
<sequence length="207" mass="21838">MSPLVDQDETVATAGDASELAAVIRARRVDRDRDNDAVGHTTAADSESPLGTISLLFLFPLLVAALMAAQAGPGYVGVWTAGTAASVPRIPDAAVVHSAMTTTSFATITATSTLSAVAVYTITPTSTAAVTSETTRTVTVRQDWTTMVLWPFTTTAYSVPTVTHTVNQALTTVREYTAQVTVTSTIYQPPVTAYKYWSPKSVTGCGW</sequence>
<dbReference type="Proteomes" id="UP000054350">
    <property type="component" value="Unassembled WGS sequence"/>
</dbReference>
<reference evidence="2 3" key="1">
    <citation type="submission" date="2009-11" db="EMBL/GenBank/DDBJ databases">
        <title>Annotation of Allomyces macrogynus ATCC 38327.</title>
        <authorList>
            <consortium name="The Broad Institute Genome Sequencing Platform"/>
            <person name="Russ C."/>
            <person name="Cuomo C."/>
            <person name="Burger G."/>
            <person name="Gray M.W."/>
            <person name="Holland P.W.H."/>
            <person name="King N."/>
            <person name="Lang F.B.F."/>
            <person name="Roger A.J."/>
            <person name="Ruiz-Trillo I."/>
            <person name="Young S.K."/>
            <person name="Zeng Q."/>
            <person name="Gargeya S."/>
            <person name="Fitzgerald M."/>
            <person name="Haas B."/>
            <person name="Abouelleil A."/>
            <person name="Alvarado L."/>
            <person name="Arachchi H.M."/>
            <person name="Berlin A."/>
            <person name="Chapman S.B."/>
            <person name="Gearin G."/>
            <person name="Goldberg J."/>
            <person name="Griggs A."/>
            <person name="Gujja S."/>
            <person name="Hansen M."/>
            <person name="Heiman D."/>
            <person name="Howarth C."/>
            <person name="Larimer J."/>
            <person name="Lui A."/>
            <person name="MacDonald P.J.P."/>
            <person name="McCowen C."/>
            <person name="Montmayeur A."/>
            <person name="Murphy C."/>
            <person name="Neiman D."/>
            <person name="Pearson M."/>
            <person name="Priest M."/>
            <person name="Roberts A."/>
            <person name="Saif S."/>
            <person name="Shea T."/>
            <person name="Sisk P."/>
            <person name="Stolte C."/>
            <person name="Sykes S."/>
            <person name="Wortman J."/>
            <person name="Nusbaum C."/>
            <person name="Birren B."/>
        </authorList>
    </citation>
    <scope>NUCLEOTIDE SEQUENCE [LARGE SCALE GENOMIC DNA]</scope>
    <source>
        <strain evidence="2 3">ATCC 38327</strain>
    </source>
</reference>
<reference evidence="3" key="2">
    <citation type="submission" date="2009-11" db="EMBL/GenBank/DDBJ databases">
        <title>The Genome Sequence of Allomyces macrogynus strain ATCC 38327.</title>
        <authorList>
            <consortium name="The Broad Institute Genome Sequencing Platform"/>
            <person name="Russ C."/>
            <person name="Cuomo C."/>
            <person name="Shea T."/>
            <person name="Young S.K."/>
            <person name="Zeng Q."/>
            <person name="Koehrsen M."/>
            <person name="Haas B."/>
            <person name="Borodovsky M."/>
            <person name="Guigo R."/>
            <person name="Alvarado L."/>
            <person name="Berlin A."/>
            <person name="Borenstein D."/>
            <person name="Chen Z."/>
            <person name="Engels R."/>
            <person name="Freedman E."/>
            <person name="Gellesch M."/>
            <person name="Goldberg J."/>
            <person name="Griggs A."/>
            <person name="Gujja S."/>
            <person name="Heiman D."/>
            <person name="Hepburn T."/>
            <person name="Howarth C."/>
            <person name="Jen D."/>
            <person name="Larson L."/>
            <person name="Lewis B."/>
            <person name="Mehta T."/>
            <person name="Park D."/>
            <person name="Pearson M."/>
            <person name="Roberts A."/>
            <person name="Saif S."/>
            <person name="Shenoy N."/>
            <person name="Sisk P."/>
            <person name="Stolte C."/>
            <person name="Sykes S."/>
            <person name="Walk T."/>
            <person name="White J."/>
            <person name="Yandava C."/>
            <person name="Burger G."/>
            <person name="Gray M.W."/>
            <person name="Holland P.W.H."/>
            <person name="King N."/>
            <person name="Lang F.B.F."/>
            <person name="Roger A.J."/>
            <person name="Ruiz-Trillo I."/>
            <person name="Lander E."/>
            <person name="Nusbaum C."/>
        </authorList>
    </citation>
    <scope>NUCLEOTIDE SEQUENCE [LARGE SCALE GENOMIC DNA]</scope>
    <source>
        <strain evidence="3">ATCC 38327</strain>
    </source>
</reference>